<sequence length="85" mass="9593">MTDGIPNCCEEEIGDIVNEFNKKNGRTFGIGIGNGIDENTLKVMLGGKHDMDRANRHYRKADSFRELNNAMIEDIMEVVCDSQKE</sequence>
<keyword evidence="3" id="KW-1185">Reference proteome</keyword>
<evidence type="ECO:0000313" key="2">
    <source>
        <dbReference type="EMBL" id="PAV60203.1"/>
    </source>
</evidence>
<dbReference type="AlphaFoldDB" id="A0A2A2JER3"/>
<dbReference type="PROSITE" id="PS50234">
    <property type="entry name" value="VWFA"/>
    <property type="match status" value="1"/>
</dbReference>
<dbReference type="Gene3D" id="3.40.50.410">
    <property type="entry name" value="von Willebrand factor, type A domain"/>
    <property type="match status" value="1"/>
</dbReference>
<organism evidence="2 3">
    <name type="scientific">Diploscapter pachys</name>
    <dbReference type="NCBI Taxonomy" id="2018661"/>
    <lineage>
        <taxon>Eukaryota</taxon>
        <taxon>Metazoa</taxon>
        <taxon>Ecdysozoa</taxon>
        <taxon>Nematoda</taxon>
        <taxon>Chromadorea</taxon>
        <taxon>Rhabditida</taxon>
        <taxon>Rhabditina</taxon>
        <taxon>Rhabditomorpha</taxon>
        <taxon>Rhabditoidea</taxon>
        <taxon>Rhabditidae</taxon>
        <taxon>Diploscapter</taxon>
    </lineage>
</organism>
<accession>A0A2A2JER3</accession>
<feature type="domain" description="VWFA" evidence="1">
    <location>
        <begin position="1"/>
        <end position="75"/>
    </location>
</feature>
<evidence type="ECO:0000313" key="3">
    <source>
        <dbReference type="Proteomes" id="UP000218231"/>
    </source>
</evidence>
<proteinExistence type="predicted"/>
<reference evidence="2 3" key="1">
    <citation type="journal article" date="2017" name="Curr. Biol.">
        <title>Genome architecture and evolution of a unichromosomal asexual nematode.</title>
        <authorList>
            <person name="Fradin H."/>
            <person name="Zegar C."/>
            <person name="Gutwein M."/>
            <person name="Lucas J."/>
            <person name="Kovtun M."/>
            <person name="Corcoran D."/>
            <person name="Baugh L.R."/>
            <person name="Kiontke K."/>
            <person name="Gunsalus K."/>
            <person name="Fitch D.H."/>
            <person name="Piano F."/>
        </authorList>
    </citation>
    <scope>NUCLEOTIDE SEQUENCE [LARGE SCALE GENOMIC DNA]</scope>
    <source>
        <strain evidence="2">PF1309</strain>
    </source>
</reference>
<gene>
    <name evidence="2" type="ORF">WR25_21455</name>
</gene>
<protein>
    <recommendedName>
        <fullName evidence="1">VWFA domain-containing protein</fullName>
    </recommendedName>
</protein>
<dbReference type="EMBL" id="LIAE01010479">
    <property type="protein sequence ID" value="PAV60203.1"/>
    <property type="molecule type" value="Genomic_DNA"/>
</dbReference>
<comment type="caution">
    <text evidence="2">The sequence shown here is derived from an EMBL/GenBank/DDBJ whole genome shotgun (WGS) entry which is preliminary data.</text>
</comment>
<dbReference type="InterPro" id="IPR036465">
    <property type="entry name" value="vWFA_dom_sf"/>
</dbReference>
<dbReference type="InterPro" id="IPR002035">
    <property type="entry name" value="VWF_A"/>
</dbReference>
<evidence type="ECO:0000259" key="1">
    <source>
        <dbReference type="PROSITE" id="PS50234"/>
    </source>
</evidence>
<name>A0A2A2JER3_9BILA</name>
<dbReference type="Proteomes" id="UP000218231">
    <property type="component" value="Unassembled WGS sequence"/>
</dbReference>
<dbReference type="SUPFAM" id="SSF53300">
    <property type="entry name" value="vWA-like"/>
    <property type="match status" value="1"/>
</dbReference>